<feature type="region of interest" description="Disordered" evidence="5">
    <location>
        <begin position="482"/>
        <end position="520"/>
    </location>
</feature>
<evidence type="ECO:0000256" key="2">
    <source>
        <dbReference type="ARBA" id="ARBA00022801"/>
    </source>
</evidence>
<protein>
    <submittedName>
        <fullName evidence="7">Protein phosphatase 1D</fullName>
    </submittedName>
</protein>
<reference evidence="7" key="2">
    <citation type="journal article" date="2023" name="BMC Genomics">
        <title>Pest status, molecular evolution, and epigenetic factors derived from the genome assembly of Frankliniella fusca, a thysanopteran phytovirus vector.</title>
        <authorList>
            <person name="Catto M.A."/>
            <person name="Labadie P.E."/>
            <person name="Jacobson A.L."/>
            <person name="Kennedy G.G."/>
            <person name="Srinivasan R."/>
            <person name="Hunt B.G."/>
        </authorList>
    </citation>
    <scope>NUCLEOTIDE SEQUENCE</scope>
    <source>
        <strain evidence="7">PL_HMW_Pooled</strain>
    </source>
</reference>
<feature type="compositionally biased region" description="Polar residues" evidence="5">
    <location>
        <begin position="384"/>
        <end position="398"/>
    </location>
</feature>
<dbReference type="FunFam" id="3.60.40.10:FF:000060">
    <property type="entry name" value="Protein phosphatase 2c"/>
    <property type="match status" value="1"/>
</dbReference>
<name>A0AAE1GWK3_9NEOP</name>
<comment type="similarity">
    <text evidence="4">Belongs to the PP2C family.</text>
</comment>
<feature type="compositionally biased region" description="Pro residues" evidence="5">
    <location>
        <begin position="421"/>
        <end position="431"/>
    </location>
</feature>
<dbReference type="PANTHER" id="PTHR47992">
    <property type="entry name" value="PROTEIN PHOSPHATASE"/>
    <property type="match status" value="1"/>
</dbReference>
<dbReference type="SUPFAM" id="SSF81606">
    <property type="entry name" value="PP2C-like"/>
    <property type="match status" value="1"/>
</dbReference>
<organism evidence="7 8">
    <name type="scientific">Frankliniella fusca</name>
    <dbReference type="NCBI Taxonomy" id="407009"/>
    <lineage>
        <taxon>Eukaryota</taxon>
        <taxon>Metazoa</taxon>
        <taxon>Ecdysozoa</taxon>
        <taxon>Arthropoda</taxon>
        <taxon>Hexapoda</taxon>
        <taxon>Insecta</taxon>
        <taxon>Pterygota</taxon>
        <taxon>Neoptera</taxon>
        <taxon>Paraneoptera</taxon>
        <taxon>Thysanoptera</taxon>
        <taxon>Terebrantia</taxon>
        <taxon>Thripoidea</taxon>
        <taxon>Thripidae</taxon>
        <taxon>Frankliniella</taxon>
    </lineage>
</organism>
<evidence type="ECO:0000256" key="4">
    <source>
        <dbReference type="RuleBase" id="RU003465"/>
    </source>
</evidence>
<dbReference type="SMART" id="SM00332">
    <property type="entry name" value="PP2Cc"/>
    <property type="match status" value="1"/>
</dbReference>
<keyword evidence="3 4" id="KW-0904">Protein phosphatase</keyword>
<dbReference type="EMBL" id="JAHWGI010000182">
    <property type="protein sequence ID" value="KAK3910645.1"/>
    <property type="molecule type" value="Genomic_DNA"/>
</dbReference>
<dbReference type="Proteomes" id="UP001219518">
    <property type="component" value="Unassembled WGS sequence"/>
</dbReference>
<evidence type="ECO:0000313" key="8">
    <source>
        <dbReference type="Proteomes" id="UP001219518"/>
    </source>
</evidence>
<sequence>MSATLGVNLRVTCHGSRGDRKYMEDFFVLNYEPSQDEHKLEYAFFGIFDGHGGKEAALFAKEHLMKFIVSDKRFWSEEDDDVLQAITSGFLQTHHAMWQDQVNWPKTSSGLPSTSGTTASIAFIRRGKIYIGHVGDSSIVLGYQKEGQAEWAGKALTKDHKPEDAHEVARIESCGGKVVAKSGVPRVVWNRPRLGHKGPVRRSTPIDEIPFLAVARSLGDLWSYNSDTDEFVVSPHPDVHVIEIDVESHRCLIFGTDGLWNMLNPQDGVHIVQAAEQHNEKNVYFSGQPATAKNQMWVNPSKSLVDKALRRWGNFGARADNTSAVTLLLDPPGVQRRAGDRLSAPQPVVHSVAQKSTASVGETEPQPCHSTSPPSNPRVAIFTRPSSVEQTPAASIPQTLDDKSSESSESNKTCEASKSPEPSPATSTPPPESEDEAPNKKHLTSPSMEVAKPLFELGAPLPPPLKERCSENQDSFNKDLKATVSDKHEDALKPVPDGAASKPDKVKEEGSESDHSFRKQDMCVNSSKLRETLSVKETAQQVPEFLQRHSLKRLRGRTVIGYDTSSHNVFGVMKSPCASGDGGIVRRRHSSVLDSRTSSLAAGLVSQSLGYPSAYGPGYQLGSKRRTRSEDKLLQAVGRLEDDLRTSDEENKKTGWTVHCVNRLRPSGNICDFMSVKGHSIIQFWSQVSKTSLFAIKSDEGSEENNAHSCSTRRKKKWIRCSGNAIGRVKQPRLKKEMLKVFCVNLFNVQALVPIMQFVFLRPSSVSIRSNPNFVSGCEVALNRDCTISEHSSSRVLRSDTHSAMPVHTLRSQNVDLKASRLSIHTPTKFTPKRSVQLKAALDMTSFAAGSSSLLPATKILVSSTSLSKRHRQSFCGRTRSVTTRSRVKRLSK</sequence>
<evidence type="ECO:0000259" key="6">
    <source>
        <dbReference type="PROSITE" id="PS51746"/>
    </source>
</evidence>
<keyword evidence="1" id="KW-0479">Metal-binding</keyword>
<dbReference type="GO" id="GO:0004722">
    <property type="term" value="F:protein serine/threonine phosphatase activity"/>
    <property type="evidence" value="ECO:0007669"/>
    <property type="project" value="InterPro"/>
</dbReference>
<dbReference type="Gene3D" id="3.60.40.10">
    <property type="entry name" value="PPM-type phosphatase domain"/>
    <property type="match status" value="1"/>
</dbReference>
<evidence type="ECO:0000256" key="5">
    <source>
        <dbReference type="SAM" id="MobiDB-lite"/>
    </source>
</evidence>
<dbReference type="PROSITE" id="PS01032">
    <property type="entry name" value="PPM_1"/>
    <property type="match status" value="1"/>
</dbReference>
<dbReference type="InterPro" id="IPR000222">
    <property type="entry name" value="PP2C_BS"/>
</dbReference>
<dbReference type="InterPro" id="IPR001932">
    <property type="entry name" value="PPM-type_phosphatase-like_dom"/>
</dbReference>
<feature type="domain" description="PPM-type phosphatase" evidence="6">
    <location>
        <begin position="10"/>
        <end position="329"/>
    </location>
</feature>
<evidence type="ECO:0000313" key="7">
    <source>
        <dbReference type="EMBL" id="KAK3910645.1"/>
    </source>
</evidence>
<dbReference type="InterPro" id="IPR036457">
    <property type="entry name" value="PPM-type-like_dom_sf"/>
</dbReference>
<evidence type="ECO:0000256" key="1">
    <source>
        <dbReference type="ARBA" id="ARBA00022723"/>
    </source>
</evidence>
<feature type="region of interest" description="Disordered" evidence="5">
    <location>
        <begin position="336"/>
        <end position="443"/>
    </location>
</feature>
<dbReference type="CDD" id="cd00143">
    <property type="entry name" value="PP2Cc"/>
    <property type="match status" value="1"/>
</dbReference>
<dbReference type="Pfam" id="PF00481">
    <property type="entry name" value="PP2C"/>
    <property type="match status" value="1"/>
</dbReference>
<feature type="region of interest" description="Disordered" evidence="5">
    <location>
        <begin position="873"/>
        <end position="893"/>
    </location>
</feature>
<reference evidence="7" key="1">
    <citation type="submission" date="2021-07" db="EMBL/GenBank/DDBJ databases">
        <authorList>
            <person name="Catto M.A."/>
            <person name="Jacobson A."/>
            <person name="Kennedy G."/>
            <person name="Labadie P."/>
            <person name="Hunt B.G."/>
            <person name="Srinivasan R."/>
        </authorList>
    </citation>
    <scope>NUCLEOTIDE SEQUENCE</scope>
    <source>
        <strain evidence="7">PL_HMW_Pooled</strain>
        <tissue evidence="7">Head</tissue>
    </source>
</reference>
<dbReference type="AlphaFoldDB" id="A0AAE1GWK3"/>
<gene>
    <name evidence="7" type="ORF">KUF71_020459</name>
</gene>
<keyword evidence="8" id="KW-1185">Reference proteome</keyword>
<feature type="compositionally biased region" description="Basic and acidic residues" evidence="5">
    <location>
        <begin position="482"/>
        <end position="492"/>
    </location>
</feature>
<dbReference type="InterPro" id="IPR015655">
    <property type="entry name" value="PP2C"/>
</dbReference>
<proteinExistence type="inferred from homology"/>
<dbReference type="PROSITE" id="PS51746">
    <property type="entry name" value="PPM_2"/>
    <property type="match status" value="1"/>
</dbReference>
<accession>A0AAE1GWK3</accession>
<comment type="caution">
    <text evidence="7">The sequence shown here is derived from an EMBL/GenBank/DDBJ whole genome shotgun (WGS) entry which is preliminary data.</text>
</comment>
<evidence type="ECO:0000256" key="3">
    <source>
        <dbReference type="ARBA" id="ARBA00022912"/>
    </source>
</evidence>
<keyword evidence="2 4" id="KW-0378">Hydrolase</keyword>
<feature type="compositionally biased region" description="Basic and acidic residues" evidence="5">
    <location>
        <begin position="502"/>
        <end position="520"/>
    </location>
</feature>
<dbReference type="GO" id="GO:0046872">
    <property type="term" value="F:metal ion binding"/>
    <property type="evidence" value="ECO:0007669"/>
    <property type="project" value="UniProtKB-KW"/>
</dbReference>